<evidence type="ECO:0000313" key="1">
    <source>
        <dbReference type="EMBL" id="RKQ31347.1"/>
    </source>
</evidence>
<reference evidence="1 2" key="1">
    <citation type="journal article" date="2016" name="Int. J. Syst. Evol. Microbiol.">
        <title>Oceanobacillus halophilus sp. nov., a novel moderately halophilic bacterium from a hypersaline lake.</title>
        <authorList>
            <person name="Amoozegar M.A."/>
            <person name="Bagheri M."/>
            <person name="Makhdoumi A."/>
            <person name="Nikou M.M."/>
            <person name="Fazeli S.A.S."/>
            <person name="Schumann P."/>
            <person name="Sproer C."/>
            <person name="Sanchez-Porro C."/>
            <person name="Ventosa A."/>
        </authorList>
    </citation>
    <scope>NUCLEOTIDE SEQUENCE [LARGE SCALE GENOMIC DNA]</scope>
    <source>
        <strain evidence="1 2">DSM 23996</strain>
    </source>
</reference>
<evidence type="ECO:0000313" key="2">
    <source>
        <dbReference type="Proteomes" id="UP000269301"/>
    </source>
</evidence>
<keyword evidence="2" id="KW-1185">Reference proteome</keyword>
<organism evidence="1 2">
    <name type="scientific">Oceanobacillus halophilus</name>
    <dbReference type="NCBI Taxonomy" id="930130"/>
    <lineage>
        <taxon>Bacteria</taxon>
        <taxon>Bacillati</taxon>
        <taxon>Bacillota</taxon>
        <taxon>Bacilli</taxon>
        <taxon>Bacillales</taxon>
        <taxon>Bacillaceae</taxon>
        <taxon>Oceanobacillus</taxon>
    </lineage>
</organism>
<proteinExistence type="predicted"/>
<dbReference type="AlphaFoldDB" id="A0A495A104"/>
<dbReference type="EMBL" id="RBZP01000013">
    <property type="protein sequence ID" value="RKQ31347.1"/>
    <property type="molecule type" value="Genomic_DNA"/>
</dbReference>
<name>A0A495A104_9BACI</name>
<protein>
    <submittedName>
        <fullName evidence="1">Uncharacterized protein</fullName>
    </submittedName>
</protein>
<dbReference type="Proteomes" id="UP000269301">
    <property type="component" value="Unassembled WGS sequence"/>
</dbReference>
<dbReference type="OrthoDB" id="2428270at2"/>
<comment type="caution">
    <text evidence="1">The sequence shown here is derived from an EMBL/GenBank/DDBJ whole genome shotgun (WGS) entry which is preliminary data.</text>
</comment>
<accession>A0A495A104</accession>
<gene>
    <name evidence="1" type="ORF">D8M06_13880</name>
</gene>
<dbReference type="RefSeq" id="WP_121205008.1">
    <property type="nucleotide sequence ID" value="NZ_RBZP01000013.1"/>
</dbReference>
<sequence length="97" mass="11663">MNIDLKSISDKMPDFKNHEDARQWFKEQFHDDFLIRSSDVVNGEKIYFYHIIKNPELYQQYMESFAKPVKHEITNMETFESYSTVEISEDGDVKVYI</sequence>